<evidence type="ECO:0000259" key="6">
    <source>
        <dbReference type="PROSITE" id="PS50835"/>
    </source>
</evidence>
<dbReference type="SUPFAM" id="SSF48726">
    <property type="entry name" value="Immunoglobulin"/>
    <property type="match status" value="2"/>
</dbReference>
<dbReference type="GO" id="GO:0060298">
    <property type="term" value="P:positive regulation of sarcomere organization"/>
    <property type="evidence" value="ECO:0007669"/>
    <property type="project" value="UniProtKB-ARBA"/>
</dbReference>
<dbReference type="FunFam" id="2.60.40.10:FF:000107">
    <property type="entry name" value="Myosin, light chain kinase a"/>
    <property type="match status" value="1"/>
</dbReference>
<dbReference type="PROSITE" id="PS50835">
    <property type="entry name" value="IG_LIKE"/>
    <property type="match status" value="2"/>
</dbReference>
<dbReference type="GO" id="GO:0005737">
    <property type="term" value="C:cytoplasm"/>
    <property type="evidence" value="ECO:0007669"/>
    <property type="project" value="UniProtKB-SubCell"/>
</dbReference>
<keyword evidence="3" id="KW-0677">Repeat</keyword>
<dbReference type="InterPro" id="IPR013783">
    <property type="entry name" value="Ig-like_fold"/>
</dbReference>
<proteinExistence type="predicted"/>
<dbReference type="SMART" id="SM00408">
    <property type="entry name" value="IGc2"/>
    <property type="match status" value="2"/>
</dbReference>
<reference evidence="7" key="1">
    <citation type="submission" date="2025-08" db="UniProtKB">
        <authorList>
            <consortium name="Ensembl"/>
        </authorList>
    </citation>
    <scope>IDENTIFICATION</scope>
</reference>
<accession>A0A8C9ZCJ0</accession>
<reference evidence="7" key="2">
    <citation type="submission" date="2025-09" db="UniProtKB">
        <authorList>
            <consortium name="Ensembl"/>
        </authorList>
    </citation>
    <scope>IDENTIFICATION</scope>
</reference>
<dbReference type="Proteomes" id="UP000694568">
    <property type="component" value="Unplaced"/>
</dbReference>
<dbReference type="GO" id="GO:0045989">
    <property type="term" value="P:positive regulation of striated muscle contraction"/>
    <property type="evidence" value="ECO:0007669"/>
    <property type="project" value="UniProtKB-ARBA"/>
</dbReference>
<evidence type="ECO:0000256" key="1">
    <source>
        <dbReference type="ARBA" id="ARBA00004496"/>
    </source>
</evidence>
<dbReference type="InterPro" id="IPR036179">
    <property type="entry name" value="Ig-like_dom_sf"/>
</dbReference>
<dbReference type="InterPro" id="IPR007110">
    <property type="entry name" value="Ig-like_dom"/>
</dbReference>
<dbReference type="SMART" id="SM00409">
    <property type="entry name" value="IG"/>
    <property type="match status" value="2"/>
</dbReference>
<dbReference type="GO" id="GO:0055013">
    <property type="term" value="P:cardiac muscle cell development"/>
    <property type="evidence" value="ECO:0007669"/>
    <property type="project" value="UniProtKB-ARBA"/>
</dbReference>
<dbReference type="InterPro" id="IPR003599">
    <property type="entry name" value="Ig_sub"/>
</dbReference>
<keyword evidence="4" id="KW-0393">Immunoglobulin domain</keyword>
<evidence type="ECO:0000313" key="7">
    <source>
        <dbReference type="Ensembl" id="ENSSLUP00000037079.1"/>
    </source>
</evidence>
<evidence type="ECO:0000256" key="3">
    <source>
        <dbReference type="ARBA" id="ARBA00022737"/>
    </source>
</evidence>
<feature type="domain" description="Ig-like" evidence="6">
    <location>
        <begin position="105"/>
        <end position="171"/>
    </location>
</feature>
<evidence type="ECO:0000313" key="8">
    <source>
        <dbReference type="Proteomes" id="UP000694568"/>
    </source>
</evidence>
<dbReference type="PANTHER" id="PTHR13817">
    <property type="entry name" value="TITIN"/>
    <property type="match status" value="1"/>
</dbReference>
<dbReference type="FunFam" id="2.60.40.10:FF:000425">
    <property type="entry name" value="Myosin light chain kinase"/>
    <property type="match status" value="1"/>
</dbReference>
<dbReference type="Pfam" id="PF07679">
    <property type="entry name" value="I-set"/>
    <property type="match status" value="2"/>
</dbReference>
<dbReference type="Gene3D" id="2.60.40.10">
    <property type="entry name" value="Immunoglobulins"/>
    <property type="match status" value="2"/>
</dbReference>
<name>A0A8C9ZCJ0_SANLU</name>
<feature type="region of interest" description="Disordered" evidence="5">
    <location>
        <begin position="236"/>
        <end position="266"/>
    </location>
</feature>
<dbReference type="InterPro" id="IPR013098">
    <property type="entry name" value="Ig_I-set"/>
</dbReference>
<feature type="compositionally biased region" description="Polar residues" evidence="5">
    <location>
        <begin position="248"/>
        <end position="257"/>
    </location>
</feature>
<comment type="subcellular location">
    <subcellularLocation>
        <location evidence="1">Cytoplasm</location>
    </subcellularLocation>
</comment>
<keyword evidence="2" id="KW-0963">Cytoplasm</keyword>
<dbReference type="AlphaFoldDB" id="A0A8C9ZCJ0"/>
<protein>
    <recommendedName>
        <fullName evidence="6">Ig-like domain-containing protein</fullName>
    </recommendedName>
</protein>
<dbReference type="PANTHER" id="PTHR13817:SF73">
    <property type="entry name" value="FIBRONECTIN TYPE-III DOMAIN-CONTAINING PROTEIN"/>
    <property type="match status" value="1"/>
</dbReference>
<feature type="domain" description="Ig-like" evidence="6">
    <location>
        <begin position="1"/>
        <end position="93"/>
    </location>
</feature>
<sequence length="266" mass="29949">LSTTWTFYIELSPAAVTVGETATFTVTVSGFPKPAVQWFHNGQTITSSSMYTFVQERDEYSLVITKVRREFEGEYSCTVSNRFGQSTCTSYLTTFGGQAFFRYIVTGDPLPEVQWHKGSIHIQPSGFCITVNNLDGSGFINIKSVKQEHSGVYTCKASNQYGEASCAAELLVLREKVQEKKLKGLQISMTEQTTESRLYQERTLSDQMIYTITTSEERREITAEYHKDLDVSVTGFQSQLRTEPRPSSILTVSSQPMQLPKETPFV</sequence>
<evidence type="ECO:0000256" key="4">
    <source>
        <dbReference type="ARBA" id="ARBA00023319"/>
    </source>
</evidence>
<dbReference type="GO" id="GO:0003007">
    <property type="term" value="P:heart morphogenesis"/>
    <property type="evidence" value="ECO:0007669"/>
    <property type="project" value="UniProtKB-ARBA"/>
</dbReference>
<dbReference type="InterPro" id="IPR050964">
    <property type="entry name" value="Striated_Muscle_Regulatory"/>
</dbReference>
<dbReference type="InterPro" id="IPR003598">
    <property type="entry name" value="Ig_sub2"/>
</dbReference>
<evidence type="ECO:0000256" key="5">
    <source>
        <dbReference type="SAM" id="MobiDB-lite"/>
    </source>
</evidence>
<keyword evidence="8" id="KW-1185">Reference proteome</keyword>
<dbReference type="GeneTree" id="ENSGT01120000273063"/>
<evidence type="ECO:0000256" key="2">
    <source>
        <dbReference type="ARBA" id="ARBA00022490"/>
    </source>
</evidence>
<organism evidence="7 8">
    <name type="scientific">Sander lucioperca</name>
    <name type="common">Pike-perch</name>
    <name type="synonym">Perca lucioperca</name>
    <dbReference type="NCBI Taxonomy" id="283035"/>
    <lineage>
        <taxon>Eukaryota</taxon>
        <taxon>Metazoa</taxon>
        <taxon>Chordata</taxon>
        <taxon>Craniata</taxon>
        <taxon>Vertebrata</taxon>
        <taxon>Euteleostomi</taxon>
        <taxon>Actinopterygii</taxon>
        <taxon>Neopterygii</taxon>
        <taxon>Teleostei</taxon>
        <taxon>Neoteleostei</taxon>
        <taxon>Acanthomorphata</taxon>
        <taxon>Eupercaria</taxon>
        <taxon>Perciformes</taxon>
        <taxon>Percoidei</taxon>
        <taxon>Percidae</taxon>
        <taxon>Luciopercinae</taxon>
        <taxon>Sander</taxon>
    </lineage>
</organism>
<dbReference type="Ensembl" id="ENSSLUT00000038226.1">
    <property type="protein sequence ID" value="ENSSLUP00000037079.1"/>
    <property type="gene ID" value="ENSSLUG00000016549.1"/>
</dbReference>